<keyword evidence="9 13" id="KW-0198">Cysteine biosynthesis</keyword>
<feature type="domain" description="Tryptophan synthase beta chain-like PALP" evidence="14">
    <location>
        <begin position="8"/>
        <end position="293"/>
    </location>
</feature>
<dbReference type="Proteomes" id="UP000286773">
    <property type="component" value="Unassembled WGS sequence"/>
</dbReference>
<dbReference type="PROSITE" id="PS00901">
    <property type="entry name" value="CYS_SYNTHASE"/>
    <property type="match status" value="1"/>
</dbReference>
<dbReference type="CDD" id="cd01561">
    <property type="entry name" value="CBS_like"/>
    <property type="match status" value="1"/>
</dbReference>
<dbReference type="FunFam" id="3.40.50.1100:FF:000003">
    <property type="entry name" value="Cystathionine beta-synthase"/>
    <property type="match status" value="1"/>
</dbReference>
<dbReference type="AlphaFoldDB" id="A0A430ALW9"/>
<sequence>MKKVASINELIGNTPIAKLNKVVSEQEAEVFAKLEFFNPGGSVKDRIALSMIEKAEAEGNLKAGYTIVEPTSGNTGIGLAMVGAAKGYRVQIVMPDTMSIERRLLMKAFGAELVLTPGAEGMKGAIAKATELAAKEGYFMPLQFDNAANPEIHEKTTAQEILSAFEGETIDAFVAGVGTGGTITGVGRALKKVYPDIRIYAVEPAESKVLRGGEHSPHKIQGIGAGFVPKVLDETVYDAVIAVPGDDALATARDVARQEGILVGISAGAAINAAVQVAKQLGAGKKVVTIIPDSGERYLSTELYQ</sequence>
<comment type="similarity">
    <text evidence="3 13">Belongs to the cysteine synthase/cystathionine beta-synthase family.</text>
</comment>
<dbReference type="NCBIfam" id="TIGR01136">
    <property type="entry name" value="cysKM"/>
    <property type="match status" value="1"/>
</dbReference>
<comment type="catalytic activity">
    <reaction evidence="10 13">
        <text>O-acetyl-L-serine + hydrogen sulfide = L-cysteine + acetate</text>
        <dbReference type="Rhea" id="RHEA:14829"/>
        <dbReference type="ChEBI" id="CHEBI:29919"/>
        <dbReference type="ChEBI" id="CHEBI:30089"/>
        <dbReference type="ChEBI" id="CHEBI:35235"/>
        <dbReference type="ChEBI" id="CHEBI:58340"/>
        <dbReference type="EC" id="2.5.1.47"/>
    </reaction>
</comment>
<evidence type="ECO:0000256" key="8">
    <source>
        <dbReference type="ARBA" id="ARBA00022898"/>
    </source>
</evidence>
<dbReference type="OrthoDB" id="9808024at2"/>
<keyword evidence="8 11" id="KW-0663">Pyridoxal phosphate</keyword>
<comment type="caution">
    <text evidence="15">The sequence shown here is derived from an EMBL/GenBank/DDBJ whole genome shotgun (WGS) entry which is preliminary data.</text>
</comment>
<dbReference type="UniPathway" id="UPA00136">
    <property type="reaction ID" value="UER00200"/>
</dbReference>
<dbReference type="EMBL" id="NGKC01000023">
    <property type="protein sequence ID" value="RSU09089.1"/>
    <property type="molecule type" value="Genomic_DNA"/>
</dbReference>
<keyword evidence="6 13" id="KW-0028">Amino-acid biosynthesis</keyword>
<evidence type="ECO:0000256" key="13">
    <source>
        <dbReference type="RuleBase" id="RU003985"/>
    </source>
</evidence>
<dbReference type="PANTHER" id="PTHR10314">
    <property type="entry name" value="CYSTATHIONINE BETA-SYNTHASE"/>
    <property type="match status" value="1"/>
</dbReference>
<reference evidence="15 16" key="1">
    <citation type="submission" date="2017-05" db="EMBL/GenBank/DDBJ databases">
        <title>Vagococcus spp. assemblies.</title>
        <authorList>
            <person name="Gulvik C.A."/>
        </authorList>
    </citation>
    <scope>NUCLEOTIDE SEQUENCE [LARGE SCALE GENOMIC DNA]</scope>
    <source>
        <strain evidence="15 16">LMG 24798</strain>
    </source>
</reference>
<dbReference type="InterPro" id="IPR001216">
    <property type="entry name" value="P-phosphate_BS"/>
</dbReference>
<protein>
    <recommendedName>
        <fullName evidence="5 13">Cysteine synthase</fullName>
        <ecNumber evidence="4 13">2.5.1.47</ecNumber>
    </recommendedName>
</protein>
<dbReference type="RefSeq" id="WP_126815146.1">
    <property type="nucleotide sequence ID" value="NZ_NGKC01000023.1"/>
</dbReference>
<dbReference type="FunFam" id="3.40.50.1100:FF:000118">
    <property type="entry name" value="Related to CYS4-cystathionine beta-synthase"/>
    <property type="match status" value="1"/>
</dbReference>
<evidence type="ECO:0000313" key="16">
    <source>
        <dbReference type="Proteomes" id="UP000286773"/>
    </source>
</evidence>
<evidence type="ECO:0000256" key="1">
    <source>
        <dbReference type="ARBA" id="ARBA00001933"/>
    </source>
</evidence>
<dbReference type="InterPro" id="IPR005859">
    <property type="entry name" value="CysK"/>
</dbReference>
<dbReference type="NCBIfam" id="TIGR01139">
    <property type="entry name" value="cysK"/>
    <property type="match status" value="1"/>
</dbReference>
<comment type="cofactor">
    <cofactor evidence="1 11 13">
        <name>pyridoxal 5'-phosphate</name>
        <dbReference type="ChEBI" id="CHEBI:597326"/>
    </cofactor>
</comment>
<evidence type="ECO:0000256" key="2">
    <source>
        <dbReference type="ARBA" id="ARBA00004962"/>
    </source>
</evidence>
<dbReference type="EC" id="2.5.1.47" evidence="4 13"/>
<evidence type="ECO:0000256" key="10">
    <source>
        <dbReference type="ARBA" id="ARBA00047931"/>
    </source>
</evidence>
<dbReference type="Gene3D" id="3.40.50.1100">
    <property type="match status" value="2"/>
</dbReference>
<evidence type="ECO:0000256" key="12">
    <source>
        <dbReference type="PIRSR" id="PIRSR605856-51"/>
    </source>
</evidence>
<comment type="pathway">
    <text evidence="2">Amino-acid biosynthesis; L-cysteine biosynthesis; L-cysteine from L-serine: step 2/2.</text>
</comment>
<name>A0A430ALW9_9ENTE</name>
<dbReference type="SUPFAM" id="SSF53686">
    <property type="entry name" value="Tryptophan synthase beta subunit-like PLP-dependent enzymes"/>
    <property type="match status" value="1"/>
</dbReference>
<evidence type="ECO:0000256" key="4">
    <source>
        <dbReference type="ARBA" id="ARBA00012681"/>
    </source>
</evidence>
<evidence type="ECO:0000256" key="11">
    <source>
        <dbReference type="PIRSR" id="PIRSR605856-50"/>
    </source>
</evidence>
<evidence type="ECO:0000256" key="7">
    <source>
        <dbReference type="ARBA" id="ARBA00022679"/>
    </source>
</evidence>
<feature type="binding site" evidence="11">
    <location>
        <position position="266"/>
    </location>
    <ligand>
        <name>pyridoxal 5'-phosphate</name>
        <dbReference type="ChEBI" id="CHEBI:597326"/>
    </ligand>
</feature>
<dbReference type="InterPro" id="IPR050214">
    <property type="entry name" value="Cys_Synth/Cystath_Beta-Synth"/>
</dbReference>
<organism evidence="15 16">
    <name type="scientific">Vagococcus acidifermentans</name>
    <dbReference type="NCBI Taxonomy" id="564710"/>
    <lineage>
        <taxon>Bacteria</taxon>
        <taxon>Bacillati</taxon>
        <taxon>Bacillota</taxon>
        <taxon>Bacilli</taxon>
        <taxon>Lactobacillales</taxon>
        <taxon>Enterococcaceae</taxon>
        <taxon>Vagococcus</taxon>
    </lineage>
</organism>
<evidence type="ECO:0000256" key="6">
    <source>
        <dbReference type="ARBA" id="ARBA00022605"/>
    </source>
</evidence>
<evidence type="ECO:0000259" key="14">
    <source>
        <dbReference type="Pfam" id="PF00291"/>
    </source>
</evidence>
<evidence type="ECO:0000313" key="15">
    <source>
        <dbReference type="EMBL" id="RSU09089.1"/>
    </source>
</evidence>
<dbReference type="InterPro" id="IPR005856">
    <property type="entry name" value="Cys_synth"/>
</dbReference>
<dbReference type="GO" id="GO:0006535">
    <property type="term" value="P:cysteine biosynthetic process from serine"/>
    <property type="evidence" value="ECO:0007669"/>
    <property type="project" value="UniProtKB-UniRule"/>
</dbReference>
<proteinExistence type="inferred from homology"/>
<feature type="modified residue" description="N6-(pyridoxal phosphate)lysine" evidence="12">
    <location>
        <position position="44"/>
    </location>
</feature>
<keyword evidence="16" id="KW-1185">Reference proteome</keyword>
<feature type="binding site" evidence="11">
    <location>
        <position position="74"/>
    </location>
    <ligand>
        <name>pyridoxal 5'-phosphate</name>
        <dbReference type="ChEBI" id="CHEBI:597326"/>
    </ligand>
</feature>
<accession>A0A430ALW9</accession>
<evidence type="ECO:0000256" key="3">
    <source>
        <dbReference type="ARBA" id="ARBA00007103"/>
    </source>
</evidence>
<keyword evidence="7 13" id="KW-0808">Transferase</keyword>
<dbReference type="Pfam" id="PF00291">
    <property type="entry name" value="PALP"/>
    <property type="match status" value="1"/>
</dbReference>
<feature type="binding site" evidence="11">
    <location>
        <begin position="178"/>
        <end position="182"/>
    </location>
    <ligand>
        <name>pyridoxal 5'-phosphate</name>
        <dbReference type="ChEBI" id="CHEBI:597326"/>
    </ligand>
</feature>
<dbReference type="InterPro" id="IPR001926">
    <property type="entry name" value="TrpB-like_PALP"/>
</dbReference>
<evidence type="ECO:0000256" key="5">
    <source>
        <dbReference type="ARBA" id="ARBA00019371"/>
    </source>
</evidence>
<evidence type="ECO:0000256" key="9">
    <source>
        <dbReference type="ARBA" id="ARBA00023192"/>
    </source>
</evidence>
<dbReference type="GO" id="GO:0004124">
    <property type="term" value="F:cysteine synthase activity"/>
    <property type="evidence" value="ECO:0007669"/>
    <property type="project" value="UniProtKB-UniRule"/>
</dbReference>
<gene>
    <name evidence="15" type="ORF">CBF27_13365</name>
</gene>
<dbReference type="InterPro" id="IPR036052">
    <property type="entry name" value="TrpB-like_PALP_sf"/>
</dbReference>